<gene>
    <name evidence="4" type="ORF">COU46_03665</name>
</gene>
<protein>
    <recommendedName>
        <fullName evidence="6">Glycosyltransferase family 1 protein</fullName>
    </recommendedName>
</protein>
<keyword evidence="1" id="KW-1133">Transmembrane helix</keyword>
<evidence type="ECO:0000256" key="1">
    <source>
        <dbReference type="SAM" id="Phobius"/>
    </source>
</evidence>
<dbReference type="PANTHER" id="PTHR45947">
    <property type="entry name" value="SULFOQUINOVOSYL TRANSFERASE SQD2"/>
    <property type="match status" value="1"/>
</dbReference>
<accession>A0A2H0TER3</accession>
<feature type="domain" description="Glycosyl transferase family 1" evidence="2">
    <location>
        <begin position="191"/>
        <end position="355"/>
    </location>
</feature>
<keyword evidence="1" id="KW-0812">Transmembrane</keyword>
<dbReference type="SUPFAM" id="SSF53756">
    <property type="entry name" value="UDP-Glycosyltransferase/glycogen phosphorylase"/>
    <property type="match status" value="1"/>
</dbReference>
<dbReference type="InterPro" id="IPR028098">
    <property type="entry name" value="Glyco_trans_4-like_N"/>
</dbReference>
<reference evidence="5" key="1">
    <citation type="submission" date="2017-09" db="EMBL/GenBank/DDBJ databases">
        <title>Depth-based differentiation of microbial function through sediment-hosted aquifers and enrichment of novel symbionts in the deep terrestrial subsurface.</title>
        <authorList>
            <person name="Probst A.J."/>
            <person name="Ladd B."/>
            <person name="Jarett J.K."/>
            <person name="Geller-Mcgrath D.E."/>
            <person name="Sieber C.M.K."/>
            <person name="Emerson J.B."/>
            <person name="Anantharaman K."/>
            <person name="Thomas B.C."/>
            <person name="Malmstrom R."/>
            <person name="Stieglmeier M."/>
            <person name="Klingl A."/>
            <person name="Woyke T."/>
            <person name="Ryan C.M."/>
            <person name="Banfield J.F."/>
        </authorList>
    </citation>
    <scope>NUCLEOTIDE SEQUENCE [LARGE SCALE GENOMIC DNA]</scope>
</reference>
<evidence type="ECO:0000259" key="2">
    <source>
        <dbReference type="Pfam" id="PF00534"/>
    </source>
</evidence>
<dbReference type="Gene3D" id="3.40.50.2000">
    <property type="entry name" value="Glycogen Phosphorylase B"/>
    <property type="match status" value="2"/>
</dbReference>
<dbReference type="GO" id="GO:0016757">
    <property type="term" value="F:glycosyltransferase activity"/>
    <property type="evidence" value="ECO:0007669"/>
    <property type="project" value="InterPro"/>
</dbReference>
<dbReference type="PANTHER" id="PTHR45947:SF3">
    <property type="entry name" value="SULFOQUINOVOSYL TRANSFERASE SQD2"/>
    <property type="match status" value="1"/>
</dbReference>
<sequence length="382" mass="43096">MNQEKKTSILIFSTAYLPLIGGAEIAIKNITDRISEYDFLLITTRLRKDLKKRERVGNVDVIRVGTGFWPFFDKICSPFLGAFVARRLMKERNIKLFWCMMVTFTSGAPFLLKILRLNKKIPILLTLQEGDPESHLKYSNFALSGLSWILAMCFADYIQAISVYLKDFAIRMGAKVRIEVIPNGVDIGLIRPRAIKSEKKKKIITTSRLVEKNGIDTLIEAVSIVKNKIPDIQCWIIGGGEKEDELKKLTAEHKVTENIVFFGEVLPNEIYNYLTSADVFVRASRSEGLGNSFLEAMGANLPIIGTPVGGIPDFLKDGETGLFVRPDDPQDLAGKIILLLEDSDLYEKISKNGRDLVVDHYSWESVSRSMLRIFKILEEAQI</sequence>
<dbReference type="InterPro" id="IPR050194">
    <property type="entry name" value="Glycosyltransferase_grp1"/>
</dbReference>
<keyword evidence="1" id="KW-0472">Membrane</keyword>
<dbReference type="InterPro" id="IPR001296">
    <property type="entry name" value="Glyco_trans_1"/>
</dbReference>
<organism evidence="4 5">
    <name type="scientific">Candidatus Niyogibacteria bacterium CG10_big_fil_rev_8_21_14_0_10_42_19</name>
    <dbReference type="NCBI Taxonomy" id="1974725"/>
    <lineage>
        <taxon>Bacteria</taxon>
        <taxon>Candidatus Niyogiibacteriota</taxon>
    </lineage>
</organism>
<evidence type="ECO:0000313" key="4">
    <source>
        <dbReference type="EMBL" id="PIR70031.1"/>
    </source>
</evidence>
<dbReference type="Pfam" id="PF13439">
    <property type="entry name" value="Glyco_transf_4"/>
    <property type="match status" value="1"/>
</dbReference>
<feature type="domain" description="Glycosyltransferase subfamily 4-like N-terminal" evidence="3">
    <location>
        <begin position="20"/>
        <end position="187"/>
    </location>
</feature>
<dbReference type="Proteomes" id="UP000229383">
    <property type="component" value="Unassembled WGS sequence"/>
</dbReference>
<proteinExistence type="predicted"/>
<evidence type="ECO:0000259" key="3">
    <source>
        <dbReference type="Pfam" id="PF13439"/>
    </source>
</evidence>
<comment type="caution">
    <text evidence="4">The sequence shown here is derived from an EMBL/GenBank/DDBJ whole genome shotgun (WGS) entry which is preliminary data.</text>
</comment>
<dbReference type="CDD" id="cd03801">
    <property type="entry name" value="GT4_PimA-like"/>
    <property type="match status" value="1"/>
</dbReference>
<name>A0A2H0TER3_9BACT</name>
<dbReference type="EMBL" id="PFCN01000041">
    <property type="protein sequence ID" value="PIR70031.1"/>
    <property type="molecule type" value="Genomic_DNA"/>
</dbReference>
<feature type="transmembrane region" description="Helical" evidence="1">
    <location>
        <begin position="96"/>
        <end position="115"/>
    </location>
</feature>
<dbReference type="AlphaFoldDB" id="A0A2H0TER3"/>
<feature type="transmembrane region" description="Helical" evidence="1">
    <location>
        <begin position="141"/>
        <end position="165"/>
    </location>
</feature>
<evidence type="ECO:0008006" key="6">
    <source>
        <dbReference type="Google" id="ProtNLM"/>
    </source>
</evidence>
<evidence type="ECO:0000313" key="5">
    <source>
        <dbReference type="Proteomes" id="UP000229383"/>
    </source>
</evidence>
<dbReference type="Pfam" id="PF00534">
    <property type="entry name" value="Glycos_transf_1"/>
    <property type="match status" value="1"/>
</dbReference>